<dbReference type="KEGG" id="aos:AXE84_03065"/>
<dbReference type="SUPFAM" id="SSF48498">
    <property type="entry name" value="Tetracyclin repressor-like, C-terminal domain"/>
    <property type="match status" value="1"/>
</dbReference>
<dbReference type="EMBL" id="JAMZMH010000002">
    <property type="protein sequence ID" value="MDT0247913.1"/>
    <property type="molecule type" value="Genomic_DNA"/>
</dbReference>
<organism evidence="1 2">
    <name type="scientific">Actinomyces oris</name>
    <dbReference type="NCBI Taxonomy" id="544580"/>
    <lineage>
        <taxon>Bacteria</taxon>
        <taxon>Bacillati</taxon>
        <taxon>Actinomycetota</taxon>
        <taxon>Actinomycetes</taxon>
        <taxon>Actinomycetales</taxon>
        <taxon>Actinomycetaceae</taxon>
        <taxon>Actinomyces</taxon>
    </lineage>
</organism>
<dbReference type="InterPro" id="IPR025996">
    <property type="entry name" value="MT1864/Rv1816-like_C"/>
</dbReference>
<accession>A0A109W9S4</accession>
<sequence>MSQTTEDRLIQAGRQLLEDDGISAVTVREVARRCGVSHGAPRRHFPTLALLLAAIAEVCLGELRERIADAGGSLKGTARAYVAYAVEHPHAFDLITRHDVLAGSGRELRATSLPLLQQWQTRFAEQHPDAPNAAATAAWAAIHGVASLASRGVLDLVGTDAQELLDQILPQD</sequence>
<dbReference type="Pfam" id="PF00440">
    <property type="entry name" value="TetR_N"/>
    <property type="match status" value="1"/>
</dbReference>
<dbReference type="Gene3D" id="1.10.357.10">
    <property type="entry name" value="Tetracycline Repressor, domain 2"/>
    <property type="match status" value="1"/>
</dbReference>
<dbReference type="Proteomes" id="UP001180729">
    <property type="component" value="Unassembled WGS sequence"/>
</dbReference>
<protein>
    <submittedName>
        <fullName evidence="1">TetR/AcrR family transcriptional regulator</fullName>
    </submittedName>
</protein>
<dbReference type="InterPro" id="IPR036271">
    <property type="entry name" value="Tet_transcr_reg_TetR-rel_C_sf"/>
</dbReference>
<dbReference type="RefSeq" id="WP_060956792.1">
    <property type="nucleotide sequence ID" value="NZ_CAMIKZ010000022.1"/>
</dbReference>
<evidence type="ECO:0000313" key="2">
    <source>
        <dbReference type="Proteomes" id="UP001180729"/>
    </source>
</evidence>
<proteinExistence type="predicted"/>
<name>A0A109W9S4_9ACTO</name>
<dbReference type="InterPro" id="IPR009057">
    <property type="entry name" value="Homeodomain-like_sf"/>
</dbReference>
<gene>
    <name evidence="1" type="ORF">RMW62_02305</name>
</gene>
<dbReference type="Pfam" id="PF13305">
    <property type="entry name" value="TetR_C_33"/>
    <property type="match status" value="1"/>
</dbReference>
<dbReference type="GO" id="GO:0000976">
    <property type="term" value="F:transcription cis-regulatory region binding"/>
    <property type="evidence" value="ECO:0007669"/>
    <property type="project" value="TreeGrafter"/>
</dbReference>
<dbReference type="InterPro" id="IPR050109">
    <property type="entry name" value="HTH-type_TetR-like_transc_reg"/>
</dbReference>
<dbReference type="PANTHER" id="PTHR30055">
    <property type="entry name" value="HTH-TYPE TRANSCRIPTIONAL REGULATOR RUTR"/>
    <property type="match status" value="1"/>
</dbReference>
<reference evidence="1" key="1">
    <citation type="submission" date="2022-06" db="EMBL/GenBank/DDBJ databases">
        <title>Draft Genome Sequences of Three Actinomyces oris Strains, Isolated from Healthy Human Feces.</title>
        <authorList>
            <person name="Ye Y."/>
            <person name="Liu C."/>
            <person name="Zhao J."/>
            <person name="Xu J."/>
            <person name="Huang H."/>
            <person name="Wang B."/>
            <person name="Wei J."/>
            <person name="Jing X."/>
        </authorList>
    </citation>
    <scope>NUCLEOTIDE SEQUENCE</scope>
    <source>
        <strain evidence="1">CNGBCC1803368</strain>
    </source>
</reference>
<dbReference type="PROSITE" id="PS50977">
    <property type="entry name" value="HTH_TETR_2"/>
    <property type="match status" value="1"/>
</dbReference>
<dbReference type="SUPFAM" id="SSF46689">
    <property type="entry name" value="Homeodomain-like"/>
    <property type="match status" value="1"/>
</dbReference>
<comment type="caution">
    <text evidence="1">The sequence shown here is derived from an EMBL/GenBank/DDBJ whole genome shotgun (WGS) entry which is preliminary data.</text>
</comment>
<dbReference type="PANTHER" id="PTHR30055:SF234">
    <property type="entry name" value="HTH-TYPE TRANSCRIPTIONAL REGULATOR BETI"/>
    <property type="match status" value="1"/>
</dbReference>
<dbReference type="AlphaFoldDB" id="A0A109W9S4"/>
<dbReference type="GO" id="GO:0003700">
    <property type="term" value="F:DNA-binding transcription factor activity"/>
    <property type="evidence" value="ECO:0007669"/>
    <property type="project" value="TreeGrafter"/>
</dbReference>
<dbReference type="InterPro" id="IPR001647">
    <property type="entry name" value="HTH_TetR"/>
</dbReference>
<evidence type="ECO:0000313" key="1">
    <source>
        <dbReference type="EMBL" id="MDT0247913.1"/>
    </source>
</evidence>